<keyword evidence="2" id="KW-1185">Reference proteome</keyword>
<reference evidence="1 2" key="1">
    <citation type="submission" date="2023-07" db="EMBL/GenBank/DDBJ databases">
        <title>Genomic Encyclopedia of Type Strains, Phase IV (KMG-IV): sequencing the most valuable type-strain genomes for metagenomic binning, comparative biology and taxonomic classification.</title>
        <authorList>
            <person name="Goeker M."/>
        </authorList>
    </citation>
    <scope>NUCLEOTIDE SEQUENCE [LARGE SCALE GENOMIC DNA]</scope>
    <source>
        <strain evidence="1 2">DSM 22170</strain>
    </source>
</reference>
<accession>A0ABU1ISR0</accession>
<comment type="caution">
    <text evidence="1">The sequence shown here is derived from an EMBL/GenBank/DDBJ whole genome shotgun (WGS) entry which is preliminary data.</text>
</comment>
<protein>
    <submittedName>
        <fullName evidence="1">Uncharacterized protein</fullName>
    </submittedName>
</protein>
<gene>
    <name evidence="1" type="ORF">JOC58_000093</name>
</gene>
<evidence type="ECO:0000313" key="1">
    <source>
        <dbReference type="EMBL" id="MDR6242209.1"/>
    </source>
</evidence>
<organism evidence="1 2">
    <name type="scientific">Paenibacillus hunanensis</name>
    <dbReference type="NCBI Taxonomy" id="539262"/>
    <lineage>
        <taxon>Bacteria</taxon>
        <taxon>Bacillati</taxon>
        <taxon>Bacillota</taxon>
        <taxon>Bacilli</taxon>
        <taxon>Bacillales</taxon>
        <taxon>Paenibacillaceae</taxon>
        <taxon>Paenibacillus</taxon>
    </lineage>
</organism>
<name>A0ABU1ISR0_9BACL</name>
<sequence length="36" mass="4220">MRRQMFLIKEKLNDVLYLMAVHSNVVTLQSIMGAIR</sequence>
<evidence type="ECO:0000313" key="2">
    <source>
        <dbReference type="Proteomes" id="UP001185028"/>
    </source>
</evidence>
<proteinExistence type="predicted"/>
<dbReference type="EMBL" id="JAVDQH010000001">
    <property type="protein sequence ID" value="MDR6242209.1"/>
    <property type="molecule type" value="Genomic_DNA"/>
</dbReference>
<dbReference type="Proteomes" id="UP001185028">
    <property type="component" value="Unassembled WGS sequence"/>
</dbReference>